<dbReference type="KEGG" id="tpz:Tph_c12540"/>
<reference evidence="1 2" key="1">
    <citation type="journal article" date="2012" name="BMC Genomics">
        <title>Genome-guided analysis of physiological and morphological traits of the fermentative acetate oxidizer Thermacetogenium phaeum.</title>
        <authorList>
            <person name="Oehler D."/>
            <person name="Poehlein A."/>
            <person name="Leimbach A."/>
            <person name="Muller N."/>
            <person name="Daniel R."/>
            <person name="Gottschalk G."/>
            <person name="Schink B."/>
        </authorList>
    </citation>
    <scope>NUCLEOTIDE SEQUENCE [LARGE SCALE GENOMIC DNA]</scope>
    <source>
        <strain evidence="2">ATCC BAA-254 / DSM 26808 / PB</strain>
    </source>
</reference>
<dbReference type="EMBL" id="CP003732">
    <property type="protein sequence ID" value="AFV11475.1"/>
    <property type="molecule type" value="Genomic_DNA"/>
</dbReference>
<dbReference type="AlphaFoldDB" id="K4LHP4"/>
<sequence>MKFSPCGLATGIGSLPHTDPAAAVSIVKKFFPVIPHWPQLPKLSAKEFYYTQFLQVLLDLGLLKVEKGTRACFLDEEPDWPERLAGFYDLYLRATEGDEAALRRFAFSPGAAEGFYHFCRELQRSGLETARYLKGQVVGLLTAAFQITDQKGVPSYYNPMLRDVILKQLSLQALWQVRTLSSFGLPVMIFMDDPVIDSYGRYDRIGVDRGDVQDVLAEFASCVRGAGGLAGVHSCSDLDWSLLLEADVDVISFDTYQFADSFLLFPDLIRGFMERGGVIAWGIVPTDGNALSCEDTASLRGRMHRLLQDLIDKGVTARLLYTQSLITPACGAGTLTEPQAERIYSLTAELSNEWKAIID</sequence>
<accession>K4LHP4</accession>
<evidence type="ECO:0000313" key="2">
    <source>
        <dbReference type="Proteomes" id="UP000000467"/>
    </source>
</evidence>
<gene>
    <name evidence="1" type="ordered locus">Tph_c12540</name>
</gene>
<dbReference type="RefSeq" id="WP_015050356.1">
    <property type="nucleotide sequence ID" value="NC_018870.1"/>
</dbReference>
<dbReference type="InterPro" id="IPR038071">
    <property type="entry name" value="UROD/MetE-like_sf"/>
</dbReference>
<dbReference type="eggNOG" id="COG0620">
    <property type="taxonomic scope" value="Bacteria"/>
</dbReference>
<proteinExistence type="predicted"/>
<protein>
    <recommendedName>
        <fullName evidence="3">Methionine synthase</fullName>
    </recommendedName>
</protein>
<dbReference type="Gene3D" id="3.20.20.210">
    <property type="match status" value="1"/>
</dbReference>
<dbReference type="SUPFAM" id="SSF51726">
    <property type="entry name" value="UROD/MetE-like"/>
    <property type="match status" value="1"/>
</dbReference>
<organism evidence="1 2">
    <name type="scientific">Thermacetogenium phaeum (strain ATCC BAA-254 / DSM 26808 / PB)</name>
    <dbReference type="NCBI Taxonomy" id="1089553"/>
    <lineage>
        <taxon>Bacteria</taxon>
        <taxon>Bacillati</taxon>
        <taxon>Bacillota</taxon>
        <taxon>Clostridia</taxon>
        <taxon>Thermoanaerobacterales</taxon>
        <taxon>Thermoanaerobacteraceae</taxon>
        <taxon>Thermacetogenium</taxon>
    </lineage>
</organism>
<dbReference type="Proteomes" id="UP000000467">
    <property type="component" value="Chromosome"/>
</dbReference>
<evidence type="ECO:0008006" key="3">
    <source>
        <dbReference type="Google" id="ProtNLM"/>
    </source>
</evidence>
<keyword evidence="2" id="KW-1185">Reference proteome</keyword>
<dbReference type="OrthoDB" id="144815at2"/>
<evidence type="ECO:0000313" key="1">
    <source>
        <dbReference type="EMBL" id="AFV11475.1"/>
    </source>
</evidence>
<dbReference type="HOGENOM" id="CLU_789227_0_0_9"/>
<name>K4LHP4_THEPS</name>
<dbReference type="STRING" id="1089553.Tph_c12540"/>